<dbReference type="GO" id="GO:0016020">
    <property type="term" value="C:membrane"/>
    <property type="evidence" value="ECO:0007669"/>
    <property type="project" value="InterPro"/>
</dbReference>
<dbReference type="InterPro" id="IPR007329">
    <property type="entry name" value="FMN-bd"/>
</dbReference>
<keyword evidence="7" id="KW-0560">Oxidoreductase</keyword>
<dbReference type="GO" id="GO:0033765">
    <property type="term" value="F:steroid dehydrogenase activity, acting on the CH-CH group of donors"/>
    <property type="evidence" value="ECO:0007669"/>
    <property type="project" value="UniProtKB-ARBA"/>
</dbReference>
<evidence type="ECO:0000313" key="11">
    <source>
        <dbReference type="Proteomes" id="UP000430975"/>
    </source>
</evidence>
<name>A0A6I2GJ90_9LACT</name>
<keyword evidence="11" id="KW-1185">Reference proteome</keyword>
<evidence type="ECO:0000256" key="4">
    <source>
        <dbReference type="ARBA" id="ARBA00015872"/>
    </source>
</evidence>
<evidence type="ECO:0000256" key="1">
    <source>
        <dbReference type="ARBA" id="ARBA00001917"/>
    </source>
</evidence>
<dbReference type="RefSeq" id="WP_153863084.1">
    <property type="nucleotide sequence ID" value="NZ_WJQS01000002.1"/>
</dbReference>
<keyword evidence="5" id="KW-0285">Flavoprotein</keyword>
<dbReference type="InterPro" id="IPR036188">
    <property type="entry name" value="FAD/NAD-bd_sf"/>
</dbReference>
<comment type="cofactor">
    <cofactor evidence="1">
        <name>FMN</name>
        <dbReference type="ChEBI" id="CHEBI:58210"/>
    </cofactor>
</comment>
<dbReference type="InterPro" id="IPR027477">
    <property type="entry name" value="Succ_DH/fumarate_Rdtase_cat_sf"/>
</dbReference>
<dbReference type="PRINTS" id="PR00411">
    <property type="entry name" value="PNDRDTASEI"/>
</dbReference>
<dbReference type="EMBL" id="WJQS01000002">
    <property type="protein sequence ID" value="MRI84648.1"/>
    <property type="molecule type" value="Genomic_DNA"/>
</dbReference>
<evidence type="ECO:0000259" key="9">
    <source>
        <dbReference type="SMART" id="SM00900"/>
    </source>
</evidence>
<dbReference type="Pfam" id="PF00890">
    <property type="entry name" value="FAD_binding_2"/>
    <property type="match status" value="1"/>
</dbReference>
<comment type="cofactor">
    <cofactor evidence="2">
        <name>FAD</name>
        <dbReference type="ChEBI" id="CHEBI:57692"/>
    </cofactor>
</comment>
<evidence type="ECO:0000256" key="7">
    <source>
        <dbReference type="ARBA" id="ARBA00023002"/>
    </source>
</evidence>
<dbReference type="PANTHER" id="PTHR43400:SF10">
    <property type="entry name" value="3-OXOSTEROID 1-DEHYDROGENASE"/>
    <property type="match status" value="1"/>
</dbReference>
<reference evidence="10 11" key="1">
    <citation type="submission" date="2019-11" db="EMBL/GenBank/DDBJ databases">
        <title>Characterisation of Fundicoccus ignavus gen. nov. sp. nov., a novel genus of the family Aerococcaceae isolated from bulk tank milk.</title>
        <authorList>
            <person name="Siebert A."/>
            <person name="Huptas C."/>
            <person name="Wenning M."/>
            <person name="Scherer S."/>
            <person name="Doll E.V."/>
        </authorList>
    </citation>
    <scope>NUCLEOTIDE SEQUENCE [LARGE SCALE GENOMIC DNA]</scope>
    <source>
        <strain evidence="10 11">WS4759</strain>
    </source>
</reference>
<dbReference type="Gene3D" id="3.50.50.60">
    <property type="entry name" value="FAD/NAD(P)-binding domain"/>
    <property type="match status" value="1"/>
</dbReference>
<protein>
    <recommendedName>
        <fullName evidence="4">Urocanate reductase</fullName>
        <ecNumber evidence="3">1.3.99.33</ecNumber>
    </recommendedName>
</protein>
<evidence type="ECO:0000256" key="8">
    <source>
        <dbReference type="ARBA" id="ARBA00049922"/>
    </source>
</evidence>
<comment type="caution">
    <text evidence="10">The sequence shown here is derived from an EMBL/GenBank/DDBJ whole genome shotgun (WGS) entry which is preliminary data.</text>
</comment>
<organism evidence="10 11">
    <name type="scientific">Fundicoccus ignavus</name>
    <dbReference type="NCBI Taxonomy" id="2664442"/>
    <lineage>
        <taxon>Bacteria</taxon>
        <taxon>Bacillati</taxon>
        <taxon>Bacillota</taxon>
        <taxon>Bacilli</taxon>
        <taxon>Lactobacillales</taxon>
        <taxon>Aerococcaceae</taxon>
        <taxon>Fundicoccus</taxon>
    </lineage>
</organism>
<keyword evidence="6" id="KW-0274">FAD</keyword>
<dbReference type="InterPro" id="IPR050315">
    <property type="entry name" value="FAD-oxidoreductase_2"/>
</dbReference>
<evidence type="ECO:0000256" key="2">
    <source>
        <dbReference type="ARBA" id="ARBA00001974"/>
    </source>
</evidence>
<dbReference type="SUPFAM" id="SSF51905">
    <property type="entry name" value="FAD/NAD(P)-binding domain"/>
    <property type="match status" value="1"/>
</dbReference>
<dbReference type="Gene3D" id="3.90.700.10">
    <property type="entry name" value="Succinate dehydrogenase/fumarate reductase flavoprotein, catalytic domain"/>
    <property type="match status" value="1"/>
</dbReference>
<feature type="domain" description="FMN-binding" evidence="9">
    <location>
        <begin position="10"/>
        <end position="83"/>
    </location>
</feature>
<dbReference type="SMART" id="SM00900">
    <property type="entry name" value="FMN_bind"/>
    <property type="match status" value="1"/>
</dbReference>
<dbReference type="PANTHER" id="PTHR43400">
    <property type="entry name" value="FUMARATE REDUCTASE"/>
    <property type="match status" value="1"/>
</dbReference>
<sequence length="608" mass="64498">MGEFKGRAQGFHGPITATVELDNGKIIKITSEHEPNAHIGNLGIQRMLTKIETKQNLDVDAVSGATFSTSAFLKAARKAVAVSEGKLGYDEALDLSVSLPSTNEENIDSVTSASITSHDEVNTSVAQAPIYLDDDDKYFDEVYDVVIAGSGGAGLSAAVEAARGGLKTLICEKAGIPGGTTNGSGGVIQAAGTKYQKNLTSYQDDTPKKHAQLWVTAGEGNVNEDLVWDLALGAPHNIEWLAEMGLNFDTVYGHAPIPYVAKDLHADRIHQYENGGDGGTGTLLILALLKEYEAKGGAIEYDCPVIGLIQAKDTHEVIGAVVQKEGQTLKVKANLGVVLATASVDHNPALAKELNPQQYFDISNSTLLSSPYDTGDGIMMGMSVGGAISGMGGCIDFCGRTGNATNNSIPTIPLIHVNGIGKRFVREDATYAYHYRAIFQETQKHDAPTFMIFGEQSILEPGSAWTAESLAADLESGLLIKADSIEALAELIKVPVNNLIETLEQWNKYAIKGEDPDFGREQGVKTINAPYYAMQNKATNLGSLGGMKINTDSQVLDNFGHAIKGLYAAGLNAGGWVTGYYPGSGTAIAGIIHQGRKAGKHLVKTKTL</sequence>
<dbReference type="InterPro" id="IPR003953">
    <property type="entry name" value="FAD-dep_OxRdtase_2_FAD-bd"/>
</dbReference>
<gene>
    <name evidence="10" type="ORF">GIY09_01890</name>
</gene>
<evidence type="ECO:0000256" key="5">
    <source>
        <dbReference type="ARBA" id="ARBA00022630"/>
    </source>
</evidence>
<proteinExistence type="predicted"/>
<evidence type="ECO:0000256" key="6">
    <source>
        <dbReference type="ARBA" id="ARBA00022827"/>
    </source>
</evidence>
<dbReference type="AlphaFoldDB" id="A0A6I2GJ90"/>
<dbReference type="Pfam" id="PF04205">
    <property type="entry name" value="FMN_bind"/>
    <property type="match status" value="1"/>
</dbReference>
<dbReference type="SUPFAM" id="SSF56425">
    <property type="entry name" value="Succinate dehydrogenase/fumarate reductase flavoprotein, catalytic domain"/>
    <property type="match status" value="1"/>
</dbReference>
<dbReference type="EC" id="1.3.99.33" evidence="3"/>
<dbReference type="GO" id="GO:0010181">
    <property type="term" value="F:FMN binding"/>
    <property type="evidence" value="ECO:0007669"/>
    <property type="project" value="InterPro"/>
</dbReference>
<dbReference type="Gene3D" id="3.90.1010.20">
    <property type="match status" value="1"/>
</dbReference>
<evidence type="ECO:0000313" key="10">
    <source>
        <dbReference type="EMBL" id="MRI84648.1"/>
    </source>
</evidence>
<dbReference type="GO" id="GO:0008202">
    <property type="term" value="P:steroid metabolic process"/>
    <property type="evidence" value="ECO:0007669"/>
    <property type="project" value="UniProtKB-ARBA"/>
</dbReference>
<dbReference type="Proteomes" id="UP000430975">
    <property type="component" value="Unassembled WGS sequence"/>
</dbReference>
<evidence type="ECO:0000256" key="3">
    <source>
        <dbReference type="ARBA" id="ARBA00013137"/>
    </source>
</evidence>
<accession>A0A6I2GJ90</accession>
<comment type="catalytic activity">
    <reaction evidence="8">
        <text>dihydrourocanate + A = urocanate + AH2</text>
        <dbReference type="Rhea" id="RHEA:36059"/>
        <dbReference type="ChEBI" id="CHEBI:13193"/>
        <dbReference type="ChEBI" id="CHEBI:17499"/>
        <dbReference type="ChEBI" id="CHEBI:27247"/>
        <dbReference type="ChEBI" id="CHEBI:72991"/>
        <dbReference type="EC" id="1.3.99.33"/>
    </reaction>
</comment>